<accession>A0A2Z5AG75</accession>
<dbReference type="Gene3D" id="3.40.50.300">
    <property type="entry name" value="P-loop containing nucleotide triphosphate hydrolases"/>
    <property type="match status" value="1"/>
</dbReference>
<dbReference type="InterPro" id="IPR050678">
    <property type="entry name" value="DNA_Partitioning_ATPase"/>
</dbReference>
<dbReference type="AlphaFoldDB" id="A0A2Z5AG75"/>
<dbReference type="EMBL" id="CP022198">
    <property type="protein sequence ID" value="AXA69089.1"/>
    <property type="molecule type" value="Genomic_DNA"/>
</dbReference>
<organism evidence="2 3">
    <name type="scientific">Pseudomonas oryzihabitans</name>
    <dbReference type="NCBI Taxonomy" id="47885"/>
    <lineage>
        <taxon>Bacteria</taxon>
        <taxon>Pseudomonadati</taxon>
        <taxon>Pseudomonadota</taxon>
        <taxon>Gammaproteobacteria</taxon>
        <taxon>Pseudomonadales</taxon>
        <taxon>Pseudomonadaceae</taxon>
        <taxon>Pseudomonas</taxon>
    </lineage>
</organism>
<sequence length="286" mass="31628">MKTTSKISGKGGTGKTTSVANLGAFCADAGLRTLLIDLDPVQPSLSSYYDLVEPAPCGVFELIASNETRLDRIVSKTNIQNLSLIYSNDPHNHLINLLLQAPDGRLRLAHLKDIFQDDFDLVLIDTQGARTVLLEMVMLASDLAVSPLPPEMLSAREFNRGTLQMLEGLRPYARLGLPIPPIKAVVNGLDLTSDARQLDATIRQTFRDHPDIQVTRTIIPKAVVYRESATRGIPAHRLEYRQPSDRKAPAALQVIRDLAIELFPEWTDRFMAMNESAVHALVKEGK</sequence>
<dbReference type="PANTHER" id="PTHR13696:SF96">
    <property type="entry name" value="COBQ_COBB_MIND_PARA NUCLEOTIDE BINDING DOMAIN-CONTAINING PROTEIN"/>
    <property type="match status" value="1"/>
</dbReference>
<dbReference type="SUPFAM" id="SSF52540">
    <property type="entry name" value="P-loop containing nucleoside triphosphate hydrolases"/>
    <property type="match status" value="1"/>
</dbReference>
<protein>
    <submittedName>
        <fullName evidence="2">Cobyrinic acid a,c-diamide synthase</fullName>
    </submittedName>
</protein>
<gene>
    <name evidence="2" type="ORF">CE139_23080</name>
</gene>
<dbReference type="Pfam" id="PF13614">
    <property type="entry name" value="AAA_31"/>
    <property type="match status" value="1"/>
</dbReference>
<dbReference type="InterPro" id="IPR027417">
    <property type="entry name" value="P-loop_NTPase"/>
</dbReference>
<evidence type="ECO:0000313" key="3">
    <source>
        <dbReference type="Proteomes" id="UP000250579"/>
    </source>
</evidence>
<dbReference type="Proteomes" id="UP000250579">
    <property type="component" value="Chromosome"/>
</dbReference>
<dbReference type="PANTHER" id="PTHR13696">
    <property type="entry name" value="P-LOOP CONTAINING NUCLEOSIDE TRIPHOSPHATE HYDROLASE"/>
    <property type="match status" value="1"/>
</dbReference>
<name>A0A2Z5AG75_9PSED</name>
<proteinExistence type="predicted"/>
<dbReference type="RefSeq" id="WP_208695044.1">
    <property type="nucleotide sequence ID" value="NZ_CP022198.1"/>
</dbReference>
<dbReference type="InterPro" id="IPR025669">
    <property type="entry name" value="AAA_dom"/>
</dbReference>
<evidence type="ECO:0000313" key="2">
    <source>
        <dbReference type="EMBL" id="AXA69089.1"/>
    </source>
</evidence>
<dbReference type="CDD" id="cd02042">
    <property type="entry name" value="ParAB_family"/>
    <property type="match status" value="1"/>
</dbReference>
<feature type="domain" description="AAA" evidence="1">
    <location>
        <begin position="5"/>
        <end position="155"/>
    </location>
</feature>
<evidence type="ECO:0000259" key="1">
    <source>
        <dbReference type="Pfam" id="PF13614"/>
    </source>
</evidence>
<reference evidence="2 3" key="1">
    <citation type="submission" date="2017-06" db="EMBL/GenBank/DDBJ databases">
        <title>Evolution towards high GC content and high-temperature stress adaptation in endophytic Pseudomonas oryzihabitans impacted its plant-growth promoting traits.</title>
        <authorList>
            <person name="Nascimento F.X."/>
        </authorList>
    </citation>
    <scope>NUCLEOTIDE SEQUENCE [LARGE SCALE GENOMIC DNA]</scope>
    <source>
        <strain evidence="2 3">MS8</strain>
    </source>
</reference>